<evidence type="ECO:0000256" key="3">
    <source>
        <dbReference type="ARBA" id="ARBA00022723"/>
    </source>
</evidence>
<dbReference type="Pfam" id="PF07687">
    <property type="entry name" value="M20_dimer"/>
    <property type="match status" value="1"/>
</dbReference>
<feature type="signal peptide" evidence="6">
    <location>
        <begin position="1"/>
        <end position="22"/>
    </location>
</feature>
<comment type="caution">
    <text evidence="8">The sequence shown here is derived from an EMBL/GenBank/DDBJ whole genome shotgun (WGS) entry which is preliminary data.</text>
</comment>
<name>A0ABQ1JZ91_9PROT</name>
<dbReference type="SUPFAM" id="SSF55031">
    <property type="entry name" value="Bacterial exopeptidase dimerisation domain"/>
    <property type="match status" value="1"/>
</dbReference>
<dbReference type="InterPro" id="IPR011650">
    <property type="entry name" value="Peptidase_M20_dimer"/>
</dbReference>
<comment type="similarity">
    <text evidence="1">Belongs to the peptidase M20A family.</text>
</comment>
<dbReference type="Gene3D" id="3.30.70.360">
    <property type="match status" value="1"/>
</dbReference>
<evidence type="ECO:0000256" key="6">
    <source>
        <dbReference type="SAM" id="SignalP"/>
    </source>
</evidence>
<organism evidence="8 9">
    <name type="scientific">Henriciella pelagia</name>
    <dbReference type="NCBI Taxonomy" id="1977912"/>
    <lineage>
        <taxon>Bacteria</taxon>
        <taxon>Pseudomonadati</taxon>
        <taxon>Pseudomonadota</taxon>
        <taxon>Alphaproteobacteria</taxon>
        <taxon>Hyphomonadales</taxon>
        <taxon>Hyphomonadaceae</taxon>
        <taxon>Henriciella</taxon>
    </lineage>
</organism>
<dbReference type="Pfam" id="PF01546">
    <property type="entry name" value="Peptidase_M20"/>
    <property type="match status" value="1"/>
</dbReference>
<keyword evidence="5" id="KW-0862">Zinc</keyword>
<dbReference type="SUPFAM" id="SSF53187">
    <property type="entry name" value="Zn-dependent exopeptidases"/>
    <property type="match status" value="1"/>
</dbReference>
<keyword evidence="6" id="KW-0732">Signal</keyword>
<keyword evidence="4" id="KW-0378">Hydrolase</keyword>
<evidence type="ECO:0000256" key="5">
    <source>
        <dbReference type="ARBA" id="ARBA00022833"/>
    </source>
</evidence>
<dbReference type="PANTHER" id="PTHR45962:SF1">
    <property type="entry name" value="N-FATTY-ACYL-AMINO ACID SYNTHASE_HYDROLASE PM20D1"/>
    <property type="match status" value="1"/>
</dbReference>
<dbReference type="Gene3D" id="3.40.630.10">
    <property type="entry name" value="Zn peptidases"/>
    <property type="match status" value="1"/>
</dbReference>
<keyword evidence="3" id="KW-0479">Metal-binding</keyword>
<evidence type="ECO:0000313" key="9">
    <source>
        <dbReference type="Proteomes" id="UP000628854"/>
    </source>
</evidence>
<dbReference type="InterPro" id="IPR002933">
    <property type="entry name" value="Peptidase_M20"/>
</dbReference>
<feature type="domain" description="Peptidase M20 dimerisation" evidence="7">
    <location>
        <begin position="219"/>
        <end position="367"/>
    </location>
</feature>
<proteinExistence type="inferred from homology"/>
<keyword evidence="2" id="KW-0645">Protease</keyword>
<evidence type="ECO:0000256" key="1">
    <source>
        <dbReference type="ARBA" id="ARBA00006247"/>
    </source>
</evidence>
<dbReference type="NCBIfam" id="NF006596">
    <property type="entry name" value="PRK09133.1"/>
    <property type="match status" value="1"/>
</dbReference>
<evidence type="ECO:0000256" key="4">
    <source>
        <dbReference type="ARBA" id="ARBA00022801"/>
    </source>
</evidence>
<dbReference type="EMBL" id="BMKF01000002">
    <property type="protein sequence ID" value="GGB78779.1"/>
    <property type="molecule type" value="Genomic_DNA"/>
</dbReference>
<evidence type="ECO:0000313" key="8">
    <source>
        <dbReference type="EMBL" id="GGB78779.1"/>
    </source>
</evidence>
<feature type="chain" id="PRO_5045236267" evidence="6">
    <location>
        <begin position="23"/>
        <end position="470"/>
    </location>
</feature>
<accession>A0ABQ1JZ91</accession>
<dbReference type="PANTHER" id="PTHR45962">
    <property type="entry name" value="N-FATTY-ACYL-AMINO ACID SYNTHASE/HYDROLASE PM20D1"/>
    <property type="match status" value="1"/>
</dbReference>
<dbReference type="Gene3D" id="1.10.150.900">
    <property type="match status" value="1"/>
</dbReference>
<dbReference type="Proteomes" id="UP000628854">
    <property type="component" value="Unassembled WGS sequence"/>
</dbReference>
<reference evidence="9" key="1">
    <citation type="journal article" date="2019" name="Int. J. Syst. Evol. Microbiol.">
        <title>The Global Catalogue of Microorganisms (GCM) 10K type strain sequencing project: providing services to taxonomists for standard genome sequencing and annotation.</title>
        <authorList>
            <consortium name="The Broad Institute Genomics Platform"/>
            <consortium name="The Broad Institute Genome Sequencing Center for Infectious Disease"/>
            <person name="Wu L."/>
            <person name="Ma J."/>
        </authorList>
    </citation>
    <scope>NUCLEOTIDE SEQUENCE [LARGE SCALE GENOMIC DNA]</scope>
    <source>
        <strain evidence="9">CGMCC 1.15928</strain>
    </source>
</reference>
<protein>
    <submittedName>
        <fullName evidence="8">Peptidase M20</fullName>
    </submittedName>
</protein>
<keyword evidence="9" id="KW-1185">Reference proteome</keyword>
<evidence type="ECO:0000256" key="2">
    <source>
        <dbReference type="ARBA" id="ARBA00022670"/>
    </source>
</evidence>
<dbReference type="InterPro" id="IPR047177">
    <property type="entry name" value="Pept_M20A"/>
</dbReference>
<evidence type="ECO:0000259" key="7">
    <source>
        <dbReference type="Pfam" id="PF07687"/>
    </source>
</evidence>
<dbReference type="InterPro" id="IPR036264">
    <property type="entry name" value="Bact_exopeptidase_dim_dom"/>
</dbReference>
<dbReference type="RefSeq" id="WP_084393297.1">
    <property type="nucleotide sequence ID" value="NZ_BMKF01000002.1"/>
</dbReference>
<sequence>MIRKLLLATTLCCCATAPGMTAQERAPHELEAREIYSDIVSIRSARGQEKMPEMVDYLVAVLKEAGFEEDDFEITDYDNKGEATQGLIVWYRAENPSEDPIVLLAHMDVVDALAEDWVRPPFELIEEEGYFFGRGTADNKYGVTQLVSTFIRLKEEGFEPTRDLVMVLSGDEETGMVSTRGQAKYVDEVVKPAFVLNADAGGLALGDDGEPLYYGVQGAEKTYATFELTVTNPGGHSSTPRKDNAIYELADALKAIQAYEFPVMSSELTRASLRSSGRQRLDGLGKAMRDFADDPTDEDAIAVLRANPATVGTIGTTCVATMLRGGHAENALPQSATATVNCRIFPGVGIEATEETLKQVVANEDVKFKLISDLVESPESVLREDVMAALETALAARGADVPILPHMSSGGTDGMHYRNLGYDTVGISGAAAKQNDTFAHGLNERLPVKSFYDGLDHFYIVIKELASPEA</sequence>
<gene>
    <name evidence="8" type="ORF">GCM10011503_29530</name>
</gene>